<keyword evidence="2" id="KW-1185">Reference proteome</keyword>
<dbReference type="RefSeq" id="WP_052511655.1">
    <property type="nucleotide sequence ID" value="NZ_BAND01000015.1"/>
</dbReference>
<gene>
    <name evidence="1" type="ORF">Amme_015_002</name>
</gene>
<dbReference type="EMBL" id="BAND01000015">
    <property type="protein sequence ID" value="GAJ28135.1"/>
    <property type="molecule type" value="Genomic_DNA"/>
</dbReference>
<protein>
    <recommendedName>
        <fullName evidence="3">Aspartate carbamoyltransferase</fullName>
    </recommendedName>
</protein>
<evidence type="ECO:0000313" key="1">
    <source>
        <dbReference type="EMBL" id="GAJ28135.1"/>
    </source>
</evidence>
<evidence type="ECO:0008006" key="3">
    <source>
        <dbReference type="Google" id="ProtNLM"/>
    </source>
</evidence>
<reference evidence="1 2" key="2">
    <citation type="journal article" date="2014" name="FEMS Microbiol. Lett.">
        <title>Draft genomic DNA sequence of the facultatively methylotrophic bacterium Acidomonas methanolica type strain MB58.</title>
        <authorList>
            <person name="Higashiura N."/>
            <person name="Hadano H."/>
            <person name="Hirakawa H."/>
            <person name="Matsutani M."/>
            <person name="Takabe S."/>
            <person name="Matsushita K."/>
            <person name="Azuma Y."/>
        </authorList>
    </citation>
    <scope>NUCLEOTIDE SEQUENCE [LARGE SCALE GENOMIC DNA]</scope>
    <source>
        <strain evidence="1 2">MB58</strain>
    </source>
</reference>
<dbReference type="AlphaFoldDB" id="A0A023D305"/>
<sequence length="176" mass="18352">MNVDRAWWRACRTGGCVVAIVIAFAGAQPAVSGAMSAGSMSGPGGGGMHFGAAGMPFDLARTLHIFTPLPDGGEQDVVSTDGDPAQIALIRRHLSTQAARRAKGDYSGPAAMHGESMPGLKALAAGAARMRIRFQTLPAGGRIIYQSHDPSLIAAVHSWFRAQVHDHGADAMLSHQ</sequence>
<dbReference type="Proteomes" id="UP000019760">
    <property type="component" value="Unassembled WGS sequence"/>
</dbReference>
<proteinExistence type="predicted"/>
<comment type="caution">
    <text evidence="1">The sequence shown here is derived from an EMBL/GenBank/DDBJ whole genome shotgun (WGS) entry which is preliminary data.</text>
</comment>
<dbReference type="OrthoDB" id="5573113at2"/>
<reference evidence="2" key="1">
    <citation type="journal article" date="2014" name="FEMS Microbiol. Lett.">
        <title>Draft Genomic DNA Sequence of the Facultatively Methylotrophic Bacterium Acidomonas methanolica type strain MB58.</title>
        <authorList>
            <person name="Higashiura N."/>
            <person name="Hadano H."/>
            <person name="Hirakawa H."/>
            <person name="Matsutani M."/>
            <person name="Takabe S."/>
            <person name="Matsushita K."/>
            <person name="Azuma Y."/>
        </authorList>
    </citation>
    <scope>NUCLEOTIDE SEQUENCE [LARGE SCALE GENOMIC DNA]</scope>
    <source>
        <strain evidence="2">MB58</strain>
    </source>
</reference>
<accession>A0A023D305</accession>
<evidence type="ECO:0000313" key="2">
    <source>
        <dbReference type="Proteomes" id="UP000019760"/>
    </source>
</evidence>
<name>A0A023D305_ACIMT</name>
<organism evidence="1 2">
    <name type="scientific">Acidomonas methanolica NBRC 104435</name>
    <dbReference type="NCBI Taxonomy" id="1231351"/>
    <lineage>
        <taxon>Bacteria</taxon>
        <taxon>Pseudomonadati</taxon>
        <taxon>Pseudomonadota</taxon>
        <taxon>Alphaproteobacteria</taxon>
        <taxon>Acetobacterales</taxon>
        <taxon>Acetobacteraceae</taxon>
        <taxon>Acidomonas</taxon>
    </lineage>
</organism>